<dbReference type="Gene3D" id="3.40.630.30">
    <property type="match status" value="1"/>
</dbReference>
<dbReference type="Pfam" id="PF13302">
    <property type="entry name" value="Acetyltransf_3"/>
    <property type="match status" value="1"/>
</dbReference>
<dbReference type="Proteomes" id="UP001597340">
    <property type="component" value="Unassembled WGS sequence"/>
</dbReference>
<name>A0ABW4DI76_9BACL</name>
<dbReference type="PROSITE" id="PS51186">
    <property type="entry name" value="GNAT"/>
    <property type="match status" value="1"/>
</dbReference>
<proteinExistence type="predicted"/>
<dbReference type="PANTHER" id="PTHR43792:SF9">
    <property type="entry name" value="RIBOSOMAL-PROTEIN-ALANINE ACETYLTRANSFERASE"/>
    <property type="match status" value="1"/>
</dbReference>
<keyword evidence="2" id="KW-0808">Transferase</keyword>
<reference evidence="3" key="1">
    <citation type="journal article" date="2019" name="Int. J. Syst. Evol. Microbiol.">
        <title>The Global Catalogue of Microorganisms (GCM) 10K type strain sequencing project: providing services to taxonomists for standard genome sequencing and annotation.</title>
        <authorList>
            <consortium name="The Broad Institute Genomics Platform"/>
            <consortium name="The Broad Institute Genome Sequencing Center for Infectious Disease"/>
            <person name="Wu L."/>
            <person name="Ma J."/>
        </authorList>
    </citation>
    <scope>NUCLEOTIDE SEQUENCE [LARGE SCALE GENOMIC DNA]</scope>
    <source>
        <strain evidence="3">CCM 9147</strain>
    </source>
</reference>
<dbReference type="InterPro" id="IPR051531">
    <property type="entry name" value="N-acetyltransferase"/>
</dbReference>
<evidence type="ECO:0000313" key="3">
    <source>
        <dbReference type="Proteomes" id="UP001597340"/>
    </source>
</evidence>
<evidence type="ECO:0000259" key="1">
    <source>
        <dbReference type="PROSITE" id="PS51186"/>
    </source>
</evidence>
<organism evidence="2 3">
    <name type="scientific">Paenibacillus farraposensis</name>
    <dbReference type="NCBI Taxonomy" id="2807095"/>
    <lineage>
        <taxon>Bacteria</taxon>
        <taxon>Bacillati</taxon>
        <taxon>Bacillota</taxon>
        <taxon>Bacilli</taxon>
        <taxon>Bacillales</taxon>
        <taxon>Paenibacillaceae</taxon>
        <taxon>Paenibacillus</taxon>
    </lineage>
</organism>
<dbReference type="RefSeq" id="WP_322098697.1">
    <property type="nucleotide sequence ID" value="NZ_JAFFQR010000019.1"/>
</dbReference>
<sequence length="96" mass="11367">MPSLSGTCGFHCWFQGEQPRAEIGFDLARGYWGKGIMQEALKPVIDFGFKYMRLDIIEATVEQENDRSINLQRKLNFERETELRGQLIYYFLLRER</sequence>
<dbReference type="InterPro" id="IPR016181">
    <property type="entry name" value="Acyl_CoA_acyltransferase"/>
</dbReference>
<gene>
    <name evidence="2" type="ORF">ACFQ5D_19635</name>
</gene>
<dbReference type="InterPro" id="IPR000182">
    <property type="entry name" value="GNAT_dom"/>
</dbReference>
<keyword evidence="3" id="KW-1185">Reference proteome</keyword>
<protein>
    <submittedName>
        <fullName evidence="2">GNAT family N-acetyltransferase</fullName>
        <ecNumber evidence="2">2.3.-.-</ecNumber>
    </submittedName>
</protein>
<comment type="caution">
    <text evidence="2">The sequence shown here is derived from an EMBL/GenBank/DDBJ whole genome shotgun (WGS) entry which is preliminary data.</text>
</comment>
<dbReference type="EMBL" id="JBHTNZ010000035">
    <property type="protein sequence ID" value="MFD1463528.1"/>
    <property type="molecule type" value="Genomic_DNA"/>
</dbReference>
<feature type="domain" description="N-acetyltransferase" evidence="1">
    <location>
        <begin position="1"/>
        <end position="95"/>
    </location>
</feature>
<evidence type="ECO:0000313" key="2">
    <source>
        <dbReference type="EMBL" id="MFD1463528.1"/>
    </source>
</evidence>
<keyword evidence="2" id="KW-0012">Acyltransferase</keyword>
<dbReference type="EC" id="2.3.-.-" evidence="2"/>
<accession>A0ABW4DI76</accession>
<dbReference type="SUPFAM" id="SSF55729">
    <property type="entry name" value="Acyl-CoA N-acyltransferases (Nat)"/>
    <property type="match status" value="1"/>
</dbReference>
<dbReference type="PANTHER" id="PTHR43792">
    <property type="entry name" value="GNAT FAMILY, PUTATIVE (AFU_ORTHOLOGUE AFUA_3G00765)-RELATED-RELATED"/>
    <property type="match status" value="1"/>
</dbReference>
<dbReference type="GO" id="GO:0016746">
    <property type="term" value="F:acyltransferase activity"/>
    <property type="evidence" value="ECO:0007669"/>
    <property type="project" value="UniProtKB-KW"/>
</dbReference>